<proteinExistence type="predicted"/>
<protein>
    <recommendedName>
        <fullName evidence="3">Plastid lipid-associated protein/fibrillin conserved domain-containing protein</fullName>
    </recommendedName>
</protein>
<dbReference type="PANTHER" id="PTHR31906">
    <property type="entry name" value="PLASTID-LIPID-ASSOCIATED PROTEIN 4, CHLOROPLASTIC-RELATED"/>
    <property type="match status" value="1"/>
</dbReference>
<dbReference type="EMBL" id="HBGI01004229">
    <property type="protein sequence ID" value="CAD9240976.1"/>
    <property type="molecule type" value="Transcribed_RNA"/>
</dbReference>
<organism evidence="4">
    <name type="scientific">Erythrolobus australicus</name>
    <dbReference type="NCBI Taxonomy" id="1077150"/>
    <lineage>
        <taxon>Eukaryota</taxon>
        <taxon>Rhodophyta</taxon>
        <taxon>Bangiophyceae</taxon>
        <taxon>Porphyridiales</taxon>
        <taxon>Porphyridiaceae</taxon>
        <taxon>Erythrolobus</taxon>
    </lineage>
</organism>
<reference evidence="4" key="1">
    <citation type="submission" date="2021-01" db="EMBL/GenBank/DDBJ databases">
        <authorList>
            <person name="Corre E."/>
            <person name="Pelletier E."/>
            <person name="Niang G."/>
            <person name="Scheremetjew M."/>
            <person name="Finn R."/>
            <person name="Kale V."/>
            <person name="Holt S."/>
            <person name="Cochrane G."/>
            <person name="Meng A."/>
            <person name="Brown T."/>
            <person name="Cohen L."/>
        </authorList>
    </citation>
    <scope>NUCLEOTIDE SEQUENCE</scope>
    <source>
        <strain evidence="4">CCMP3124</strain>
    </source>
</reference>
<keyword evidence="2" id="KW-0934">Plastid</keyword>
<feature type="domain" description="Plastid lipid-associated protein/fibrillin conserved" evidence="3">
    <location>
        <begin position="81"/>
        <end position="270"/>
    </location>
</feature>
<dbReference type="AlphaFoldDB" id="A0A7S1TNQ2"/>
<sequence>MAFVTAAGCGGAVGHARGGATSAAVAAARGRRQSDAARCRRAAVRMQAQNGGDDSMPSDTPVLSNAAEQMNVDDKHSRSKLVQKVLRLAACTNRGRLASAAQGSAMEELVLQLESVNPNTHPMETDTINGTWKLVYFMKPAGAGGPFEAFLKVQKLVEFGEITQMIDLDRSVLTQEAQLFSFPGVSSTVTTTARVTPVGPERMEVVLESTAVKGNALLEKLDLSAIDLSLPIGDLYERVRGAVPETYFDTYYLDDELRVSRDKRGNLYVFIKE</sequence>
<evidence type="ECO:0000259" key="3">
    <source>
        <dbReference type="Pfam" id="PF04755"/>
    </source>
</evidence>
<name>A0A7S1TNQ2_9RHOD</name>
<evidence type="ECO:0000313" key="4">
    <source>
        <dbReference type="EMBL" id="CAD9240976.1"/>
    </source>
</evidence>
<dbReference type="Pfam" id="PF04755">
    <property type="entry name" value="PAP_fibrillin"/>
    <property type="match status" value="1"/>
</dbReference>
<evidence type="ECO:0000256" key="1">
    <source>
        <dbReference type="ARBA" id="ARBA00004474"/>
    </source>
</evidence>
<dbReference type="InterPro" id="IPR039633">
    <property type="entry name" value="PAP"/>
</dbReference>
<dbReference type="InterPro" id="IPR006843">
    <property type="entry name" value="PAP/fibrillin_dom"/>
</dbReference>
<evidence type="ECO:0000256" key="2">
    <source>
        <dbReference type="ARBA" id="ARBA00022640"/>
    </source>
</evidence>
<gene>
    <name evidence="4" type="ORF">EAUS1353_LOCUS2716</name>
</gene>
<dbReference type="GO" id="GO:0009536">
    <property type="term" value="C:plastid"/>
    <property type="evidence" value="ECO:0007669"/>
    <property type="project" value="UniProtKB-SubCell"/>
</dbReference>
<accession>A0A7S1TNQ2</accession>
<comment type="subcellular location">
    <subcellularLocation>
        <location evidence="1">Plastid</location>
    </subcellularLocation>
</comment>